<sequence length="280" mass="31519">MPLGTLYVVSTPIGNLEDITLRALRLLREVTLIAAEDTRHTRHLLNHFQIPTPTIAYHEHNKLTRLDSVLEKLNEGKDVALVSDAGTPCLSDPGWELVCACLERNIPVDAAPGAAAPLVALVLSGFSPRDFTYAGFPPRQKRELRDWLAHFKPELQQRPLICFEAPHRLLALLETAFEVWGECSVAACRELTKLHQEVRREKLSSTIAHFQEIAPRGEFTLVFAEPEIMPTPVQALSEEEILEKLRSLKTTGLRARAAVEHISQELGLPHRKVYDLWLKL</sequence>
<accession>A0A8T7M2M0</accession>
<dbReference type="EMBL" id="CP128399">
    <property type="protein sequence ID" value="WJW66593.1"/>
    <property type="molecule type" value="Genomic_DNA"/>
</dbReference>
<dbReference type="PIRSF" id="PIRSF005917">
    <property type="entry name" value="MTase_YraL"/>
    <property type="match status" value="1"/>
</dbReference>
<dbReference type="CDD" id="cd11648">
    <property type="entry name" value="RsmI"/>
    <property type="match status" value="1"/>
</dbReference>
<evidence type="ECO:0000313" key="9">
    <source>
        <dbReference type="EMBL" id="WJW66593.1"/>
    </source>
</evidence>
<dbReference type="SUPFAM" id="SSF53790">
    <property type="entry name" value="Tetrapyrrole methylase"/>
    <property type="match status" value="1"/>
</dbReference>
<dbReference type="InterPro" id="IPR008189">
    <property type="entry name" value="rRNA_ssu_MeTfrase_I"/>
</dbReference>
<dbReference type="EMBL" id="JACATZ010000001">
    <property type="protein sequence ID" value="NWJ44705.1"/>
    <property type="molecule type" value="Genomic_DNA"/>
</dbReference>
<evidence type="ECO:0000256" key="5">
    <source>
        <dbReference type="ARBA" id="ARBA00022691"/>
    </source>
</evidence>
<evidence type="ECO:0000256" key="2">
    <source>
        <dbReference type="ARBA" id="ARBA00022552"/>
    </source>
</evidence>
<organism evidence="8 10">
    <name type="scientific">Candidatus Chlorohelix allophototropha</name>
    <dbReference type="NCBI Taxonomy" id="3003348"/>
    <lineage>
        <taxon>Bacteria</taxon>
        <taxon>Bacillati</taxon>
        <taxon>Chloroflexota</taxon>
        <taxon>Chloroflexia</taxon>
        <taxon>Candidatus Chloroheliales</taxon>
        <taxon>Candidatus Chloroheliaceae</taxon>
        <taxon>Candidatus Chlorohelix</taxon>
    </lineage>
</organism>
<evidence type="ECO:0000256" key="3">
    <source>
        <dbReference type="ARBA" id="ARBA00022603"/>
    </source>
</evidence>
<evidence type="ECO:0000259" key="7">
    <source>
        <dbReference type="Pfam" id="PF00590"/>
    </source>
</evidence>
<dbReference type="PROSITE" id="PS01296">
    <property type="entry name" value="RSMI"/>
    <property type="match status" value="1"/>
</dbReference>
<evidence type="ECO:0000313" key="10">
    <source>
        <dbReference type="Proteomes" id="UP000521676"/>
    </source>
</evidence>
<dbReference type="FunFam" id="3.40.1010.10:FF:000007">
    <property type="entry name" value="Ribosomal RNA small subunit methyltransferase I"/>
    <property type="match status" value="1"/>
</dbReference>
<comment type="catalytic activity">
    <reaction evidence="6">
        <text>cytidine(1402) in 16S rRNA + S-adenosyl-L-methionine = 2'-O-methylcytidine(1402) in 16S rRNA + S-adenosyl-L-homocysteine + H(+)</text>
        <dbReference type="Rhea" id="RHEA:42924"/>
        <dbReference type="Rhea" id="RHEA-COMP:10285"/>
        <dbReference type="Rhea" id="RHEA-COMP:10286"/>
        <dbReference type="ChEBI" id="CHEBI:15378"/>
        <dbReference type="ChEBI" id="CHEBI:57856"/>
        <dbReference type="ChEBI" id="CHEBI:59789"/>
        <dbReference type="ChEBI" id="CHEBI:74495"/>
        <dbReference type="ChEBI" id="CHEBI:82748"/>
        <dbReference type="EC" id="2.1.1.198"/>
    </reaction>
</comment>
<keyword evidence="2 6" id="KW-0698">rRNA processing</keyword>
<dbReference type="Pfam" id="PF00590">
    <property type="entry name" value="TP_methylase"/>
    <property type="match status" value="1"/>
</dbReference>
<reference evidence="9" key="2">
    <citation type="journal article" date="2024" name="Nature">
        <title>Anoxygenic phototroph of the Chloroflexota uses a type I reaction centre.</title>
        <authorList>
            <person name="Tsuji J.M."/>
            <person name="Shaw N.A."/>
            <person name="Nagashima S."/>
            <person name="Venkiteswaran J.J."/>
            <person name="Schiff S.L."/>
            <person name="Watanabe T."/>
            <person name="Fukui M."/>
            <person name="Hanada S."/>
            <person name="Tank M."/>
            <person name="Neufeld J.D."/>
        </authorList>
    </citation>
    <scope>NUCLEOTIDE SEQUENCE</scope>
    <source>
        <strain evidence="9">L227-S17</strain>
    </source>
</reference>
<keyword evidence="1 6" id="KW-0963">Cytoplasm</keyword>
<dbReference type="Gene3D" id="3.30.950.10">
    <property type="entry name" value="Methyltransferase, Cobalt-precorrin-4 Transmethylase, Domain 2"/>
    <property type="match status" value="1"/>
</dbReference>
<dbReference type="PANTHER" id="PTHR46111:SF1">
    <property type="entry name" value="RIBOSOMAL RNA SMALL SUBUNIT METHYLTRANSFERASE I"/>
    <property type="match status" value="1"/>
</dbReference>
<proteinExistence type="inferred from homology"/>
<evidence type="ECO:0000256" key="4">
    <source>
        <dbReference type="ARBA" id="ARBA00022679"/>
    </source>
</evidence>
<reference evidence="8 10" key="1">
    <citation type="submission" date="2020-06" db="EMBL/GenBank/DDBJ databases">
        <title>Anoxygenic phototrophic Chloroflexota member uses a Type I reaction center.</title>
        <authorList>
            <person name="Tsuji J.M."/>
            <person name="Shaw N.A."/>
            <person name="Nagashima S."/>
            <person name="Venkiteswaran J."/>
            <person name="Schiff S.L."/>
            <person name="Hanada S."/>
            <person name="Tank M."/>
            <person name="Neufeld J.D."/>
        </authorList>
    </citation>
    <scope>NUCLEOTIDE SEQUENCE [LARGE SCALE GENOMIC DNA]</scope>
    <source>
        <strain evidence="8">L227-S17</strain>
    </source>
</reference>
<evidence type="ECO:0000313" key="11">
    <source>
        <dbReference type="Proteomes" id="UP001431572"/>
    </source>
</evidence>
<evidence type="ECO:0000256" key="1">
    <source>
        <dbReference type="ARBA" id="ARBA00022490"/>
    </source>
</evidence>
<keyword evidence="3 6" id="KW-0489">Methyltransferase</keyword>
<dbReference type="PANTHER" id="PTHR46111">
    <property type="entry name" value="RIBOSOMAL RNA SMALL SUBUNIT METHYLTRANSFERASE I"/>
    <property type="match status" value="1"/>
</dbReference>
<dbReference type="InterPro" id="IPR018063">
    <property type="entry name" value="SAM_MeTrfase_RsmI_CS"/>
</dbReference>
<comment type="function">
    <text evidence="6">Catalyzes the 2'-O-methylation of the ribose of cytidine 1402 (C1402) in 16S rRNA.</text>
</comment>
<dbReference type="EC" id="2.1.1.198" evidence="6"/>
<dbReference type="Gene3D" id="3.40.1010.10">
    <property type="entry name" value="Cobalt-precorrin-4 Transmethylase, Domain 1"/>
    <property type="match status" value="1"/>
</dbReference>
<evidence type="ECO:0000256" key="6">
    <source>
        <dbReference type="HAMAP-Rule" id="MF_01877"/>
    </source>
</evidence>
<keyword evidence="11" id="KW-1185">Reference proteome</keyword>
<comment type="similarity">
    <text evidence="6">Belongs to the methyltransferase superfamily. RsmI family.</text>
</comment>
<dbReference type="GO" id="GO:0070677">
    <property type="term" value="F:rRNA (cytosine-2'-O-)-methyltransferase activity"/>
    <property type="evidence" value="ECO:0007669"/>
    <property type="project" value="UniProtKB-UniRule"/>
</dbReference>
<dbReference type="InterPro" id="IPR000878">
    <property type="entry name" value="4pyrrol_Mease"/>
</dbReference>
<gene>
    <name evidence="6 8" type="primary">rsmI</name>
    <name evidence="8" type="ORF">HXX08_02385</name>
    <name evidence="9" type="ORF">OZ401_002397</name>
</gene>
<dbReference type="Proteomes" id="UP000521676">
    <property type="component" value="Unassembled WGS sequence"/>
</dbReference>
<name>A0A8T7M2M0_9CHLR</name>
<dbReference type="NCBIfam" id="TIGR00096">
    <property type="entry name" value="16S rRNA (cytidine(1402)-2'-O)-methyltransferase"/>
    <property type="match status" value="1"/>
</dbReference>
<evidence type="ECO:0000313" key="8">
    <source>
        <dbReference type="EMBL" id="NWJ44705.1"/>
    </source>
</evidence>
<dbReference type="RefSeq" id="WP_341468481.1">
    <property type="nucleotide sequence ID" value="NZ_CP128399.1"/>
</dbReference>
<comment type="subcellular location">
    <subcellularLocation>
        <location evidence="6">Cytoplasm</location>
    </subcellularLocation>
</comment>
<dbReference type="InterPro" id="IPR014777">
    <property type="entry name" value="4pyrrole_Mease_sub1"/>
</dbReference>
<feature type="domain" description="Tetrapyrrole methylase" evidence="7">
    <location>
        <begin position="5"/>
        <end position="204"/>
    </location>
</feature>
<dbReference type="InterPro" id="IPR014776">
    <property type="entry name" value="4pyrrole_Mease_sub2"/>
</dbReference>
<keyword evidence="4 6" id="KW-0808">Transferase</keyword>
<dbReference type="Proteomes" id="UP001431572">
    <property type="component" value="Chromosome 1"/>
</dbReference>
<keyword evidence="5 6" id="KW-0949">S-adenosyl-L-methionine</keyword>
<dbReference type="InterPro" id="IPR035996">
    <property type="entry name" value="4pyrrol_Methylase_sf"/>
</dbReference>
<dbReference type="GO" id="GO:0005737">
    <property type="term" value="C:cytoplasm"/>
    <property type="evidence" value="ECO:0007669"/>
    <property type="project" value="UniProtKB-SubCell"/>
</dbReference>
<dbReference type="HAMAP" id="MF_01877">
    <property type="entry name" value="16SrRNA_methyltr_I"/>
    <property type="match status" value="1"/>
</dbReference>
<protein>
    <recommendedName>
        <fullName evidence="6">Ribosomal RNA small subunit methyltransferase I</fullName>
        <ecNumber evidence="6">2.1.1.198</ecNumber>
    </recommendedName>
    <alternativeName>
        <fullName evidence="6">16S rRNA 2'-O-ribose C1402 methyltransferase</fullName>
    </alternativeName>
    <alternativeName>
        <fullName evidence="6">rRNA (cytidine-2'-O-)-methyltransferase RsmI</fullName>
    </alternativeName>
</protein>
<dbReference type="AlphaFoldDB" id="A0A8T7M2M0"/>